<sequence>MVYVLLHFNRSFTDQYSPIFEIFTALEFRIFLCHFVMQGMIGMSARIVVMYQQYFGTQLHAQSIPLIFASLSHVAMYSFFCGTYEKMSPASIIIVILTEGTNLILSWCAAWALIFEYVTVRQLLIMFVCLGGVGGLVFAGTISYNKNLIKHLKAGAQINRYSIAFAYQIRENLVALRAVLGLVKRIVLLNIPLLSIQFFIRYVSSSHREIHANFSFAFFDIIISVYPLIIASYVPFSDPIFEQSLLRLPFGRNVFSILTVIYGKRHTKKTSIILIKDNDVYFKMFNNAIDSRR</sequence>
<organism evidence="1 2">
    <name type="scientific">Pristionchus pacificus</name>
    <name type="common">Parasitic nematode worm</name>
    <dbReference type="NCBI Taxonomy" id="54126"/>
    <lineage>
        <taxon>Eukaryota</taxon>
        <taxon>Metazoa</taxon>
        <taxon>Ecdysozoa</taxon>
        <taxon>Nematoda</taxon>
        <taxon>Chromadorea</taxon>
        <taxon>Rhabditida</taxon>
        <taxon>Rhabditina</taxon>
        <taxon>Diplogasteromorpha</taxon>
        <taxon>Diplogasteroidea</taxon>
        <taxon>Neodiplogasteridae</taxon>
        <taxon>Pristionchus</taxon>
    </lineage>
</organism>
<accession>A0A2A6C3W9</accession>
<dbReference type="AlphaFoldDB" id="A0A2A6C3W9"/>
<name>A0A2A6C3W9_PRIPA</name>
<dbReference type="PANTHER" id="PTHR47521">
    <property type="entry name" value="SERPENTINE RECEPTOR, CLASS E (EPSILON)-RELATED"/>
    <property type="match status" value="1"/>
</dbReference>
<accession>A0A8R1Z0J7</accession>
<evidence type="ECO:0000313" key="1">
    <source>
        <dbReference type="EnsemblMetazoa" id="PPA40764.1"/>
    </source>
</evidence>
<gene>
    <name evidence="1" type="primary">WBGene00279133</name>
</gene>
<proteinExistence type="predicted"/>
<reference evidence="2" key="1">
    <citation type="journal article" date="2008" name="Nat. Genet.">
        <title>The Pristionchus pacificus genome provides a unique perspective on nematode lifestyle and parasitism.</title>
        <authorList>
            <person name="Dieterich C."/>
            <person name="Clifton S.W."/>
            <person name="Schuster L.N."/>
            <person name="Chinwalla A."/>
            <person name="Delehaunty K."/>
            <person name="Dinkelacker I."/>
            <person name="Fulton L."/>
            <person name="Fulton R."/>
            <person name="Godfrey J."/>
            <person name="Minx P."/>
            <person name="Mitreva M."/>
            <person name="Roeseler W."/>
            <person name="Tian H."/>
            <person name="Witte H."/>
            <person name="Yang S.P."/>
            <person name="Wilson R.K."/>
            <person name="Sommer R.J."/>
        </authorList>
    </citation>
    <scope>NUCLEOTIDE SEQUENCE [LARGE SCALE GENOMIC DNA]</scope>
    <source>
        <strain evidence="2">PS312</strain>
    </source>
</reference>
<evidence type="ECO:0000313" key="2">
    <source>
        <dbReference type="Proteomes" id="UP000005239"/>
    </source>
</evidence>
<reference evidence="1" key="2">
    <citation type="submission" date="2022-06" db="UniProtKB">
        <authorList>
            <consortium name="EnsemblMetazoa"/>
        </authorList>
    </citation>
    <scope>IDENTIFICATION</scope>
    <source>
        <strain evidence="1">PS312</strain>
    </source>
</reference>
<protein>
    <submittedName>
        <fullName evidence="1">Uncharacterized protein</fullName>
    </submittedName>
</protein>
<dbReference type="EnsemblMetazoa" id="PPA40764.1">
    <property type="protein sequence ID" value="PPA40764.1"/>
    <property type="gene ID" value="WBGene00279133"/>
</dbReference>
<keyword evidence="2" id="KW-1185">Reference proteome</keyword>
<dbReference type="PANTHER" id="PTHR47521:SF7">
    <property type="entry name" value="SERPENTINE RECEPTOR CLASS EPSILON-6"/>
    <property type="match status" value="1"/>
</dbReference>
<dbReference type="Proteomes" id="UP000005239">
    <property type="component" value="Unassembled WGS sequence"/>
</dbReference>
<dbReference type="InterPro" id="IPR052860">
    <property type="entry name" value="NRL-GPCR1"/>
</dbReference>